<name>A0A158DAW8_9BURK</name>
<dbReference type="NCBIfam" id="NF033578">
    <property type="entry name" value="transpos_IS5_1"/>
    <property type="match status" value="1"/>
</dbReference>
<dbReference type="InterPro" id="IPR047710">
    <property type="entry name" value="Transpos_IS5-like"/>
</dbReference>
<proteinExistence type="predicted"/>
<dbReference type="PANTHER" id="PTHR33803">
    <property type="entry name" value="IS1478 TRANSPOSASE"/>
    <property type="match status" value="1"/>
</dbReference>
<sequence>MSTPDFFRSRLDAMIDIRHPLAVLANRMPWTSIEATLTPIFERRAREGRISAEIDLFGTASKLAGAGLSAAGRPRLSIRLMVGLLYLKHAYNESDESVCERWAQDVYFQFFCGEEYFQPRMPCDPTNLVRFRQALGEAGVEELLATTIAAAVQMRAVRPAEFERVIIDTTVQQKAIAHPTDSRLLEIARGKLARLAQRAGLTLKQTYQREGKQLRRRAGGYAHAKQFKRLRRVLKRQRTILGRLLRDIERKLANASTEQQTSLSIWLERAWRICRQRAKDKHKLYALHAPEVECISKGKARQPYEFGVKVSLAITEKQGLIVGARSFVGNPYDGHTLSGQLEQTSILLQDLPGVSKPKTVLADLGYHGVDADLAPVQLIHRGKHKSLSSTQRRWLKRRQAIEPIIGHVKQDHGMQRCWLKGQTGDALHAVLCAVGYNLRWLLRAIVRLGLGPLLLALAWLRCLPEIWQETLPESPATA</sequence>
<dbReference type="Pfam" id="PF01609">
    <property type="entry name" value="DDE_Tnp_1"/>
    <property type="match status" value="1"/>
</dbReference>
<dbReference type="EMBL" id="FCOF02000057">
    <property type="protein sequence ID" value="SAK91698.1"/>
    <property type="molecule type" value="Genomic_DNA"/>
</dbReference>
<gene>
    <name evidence="3" type="ORF">AWB75_06460</name>
</gene>
<dbReference type="InterPro" id="IPR002559">
    <property type="entry name" value="Transposase_11"/>
</dbReference>
<protein>
    <recommendedName>
        <fullName evidence="5">IS5 family transposase</fullName>
    </recommendedName>
</protein>
<evidence type="ECO:0000313" key="3">
    <source>
        <dbReference type="EMBL" id="SAK91698.1"/>
    </source>
</evidence>
<evidence type="ECO:0008006" key="5">
    <source>
        <dbReference type="Google" id="ProtNLM"/>
    </source>
</evidence>
<dbReference type="GO" id="GO:0006313">
    <property type="term" value="P:DNA transposition"/>
    <property type="evidence" value="ECO:0007669"/>
    <property type="project" value="InterPro"/>
</dbReference>
<feature type="domain" description="Transposase InsH N-terminal" evidence="2">
    <location>
        <begin position="65"/>
        <end position="133"/>
    </location>
</feature>
<keyword evidence="4" id="KW-1185">Reference proteome</keyword>
<evidence type="ECO:0000259" key="2">
    <source>
        <dbReference type="Pfam" id="PF05598"/>
    </source>
</evidence>
<dbReference type="GO" id="GO:0003677">
    <property type="term" value="F:DNA binding"/>
    <property type="evidence" value="ECO:0007669"/>
    <property type="project" value="InterPro"/>
</dbReference>
<dbReference type="PANTHER" id="PTHR33803:SF3">
    <property type="entry name" value="BLL1974 PROTEIN"/>
    <property type="match status" value="1"/>
</dbReference>
<dbReference type="AlphaFoldDB" id="A0A158DAW8"/>
<dbReference type="GO" id="GO:0004803">
    <property type="term" value="F:transposase activity"/>
    <property type="evidence" value="ECO:0007669"/>
    <property type="project" value="InterPro"/>
</dbReference>
<comment type="caution">
    <text evidence="3">The sequence shown here is derived from an EMBL/GenBank/DDBJ whole genome shotgun (WGS) entry which is preliminary data.</text>
</comment>
<accession>A0A158DAW8</accession>
<dbReference type="Proteomes" id="UP000054870">
    <property type="component" value="Unassembled WGS sequence"/>
</dbReference>
<dbReference type="RefSeq" id="WP_061128095.1">
    <property type="nucleotide sequence ID" value="NZ_FCOF02000057.1"/>
</dbReference>
<reference evidence="3" key="1">
    <citation type="submission" date="2016-01" db="EMBL/GenBank/DDBJ databases">
        <authorList>
            <person name="Peeters C."/>
        </authorList>
    </citation>
    <scope>NUCLEOTIDE SEQUENCE [LARGE SCALE GENOMIC DNA]</scope>
    <source>
        <strain evidence="3">LMG 29318</strain>
    </source>
</reference>
<dbReference type="Pfam" id="PF05598">
    <property type="entry name" value="DUF772"/>
    <property type="match status" value="1"/>
</dbReference>
<dbReference type="InterPro" id="IPR008490">
    <property type="entry name" value="Transposase_InsH_N"/>
</dbReference>
<evidence type="ECO:0000259" key="1">
    <source>
        <dbReference type="Pfam" id="PF01609"/>
    </source>
</evidence>
<organism evidence="3 4">
    <name type="scientific">Caballeronia catudaia</name>
    <dbReference type="NCBI Taxonomy" id="1777136"/>
    <lineage>
        <taxon>Bacteria</taxon>
        <taxon>Pseudomonadati</taxon>
        <taxon>Pseudomonadota</taxon>
        <taxon>Betaproteobacteria</taxon>
        <taxon>Burkholderiales</taxon>
        <taxon>Burkholderiaceae</taxon>
        <taxon>Caballeronia</taxon>
    </lineage>
</organism>
<evidence type="ECO:0000313" key="4">
    <source>
        <dbReference type="Proteomes" id="UP000054870"/>
    </source>
</evidence>
<feature type="domain" description="Transposase IS4-like" evidence="1">
    <location>
        <begin position="296"/>
        <end position="438"/>
    </location>
</feature>